<dbReference type="AlphaFoldDB" id="A0A646KLR1"/>
<dbReference type="InterPro" id="IPR043917">
    <property type="entry name" value="DUF5753"/>
</dbReference>
<dbReference type="RefSeq" id="WP_153524571.1">
    <property type="nucleotide sequence ID" value="NZ_JBEPDZ010000002.1"/>
</dbReference>
<gene>
    <name evidence="2" type="ORF">FF041_23260</name>
</gene>
<dbReference type="CDD" id="cd00093">
    <property type="entry name" value="HTH_XRE"/>
    <property type="match status" value="1"/>
</dbReference>
<accession>A0A646KLR1</accession>
<evidence type="ECO:0000313" key="2">
    <source>
        <dbReference type="EMBL" id="MQT02998.1"/>
    </source>
</evidence>
<dbReference type="GO" id="GO:0003677">
    <property type="term" value="F:DNA binding"/>
    <property type="evidence" value="ECO:0007669"/>
    <property type="project" value="InterPro"/>
</dbReference>
<dbReference type="SUPFAM" id="SSF47413">
    <property type="entry name" value="lambda repressor-like DNA-binding domains"/>
    <property type="match status" value="1"/>
</dbReference>
<dbReference type="Proteomes" id="UP000419138">
    <property type="component" value="Unassembled WGS sequence"/>
</dbReference>
<dbReference type="Pfam" id="PF19054">
    <property type="entry name" value="DUF5753"/>
    <property type="match status" value="1"/>
</dbReference>
<dbReference type="InterPro" id="IPR010982">
    <property type="entry name" value="Lambda_DNA-bd_dom_sf"/>
</dbReference>
<dbReference type="Pfam" id="PF13560">
    <property type="entry name" value="HTH_31"/>
    <property type="match status" value="1"/>
</dbReference>
<protein>
    <submittedName>
        <fullName evidence="2">Helix-turn-helix domain-containing protein</fullName>
    </submittedName>
</protein>
<sequence>MVNRKDLNPEASPQAAFGARIRRSREAHGWTQEALSTRMGVSSGHISGVETTRKSSSLRFAKAADVVFGLVGTVDTFERQWHEMHNGSLLEGYPEYVGYQSRAAEIRLFESGIIPGVLQTQEYANVLADSAVQRGDITSDQASERVEFLIEQQSTLVRTPPPLIFAVLDESCIRNPIGGPAIMDAQLARLVEFAGQSNTSLQIAPYSMAERKPFIRLVYLLTLPDRSLMSYVESQTQGNLDRGLSSVLPLVKNYHQLQIGAASQAESVAMIEQLRKGIL</sequence>
<name>A0A646KLR1_STRJU</name>
<dbReference type="SMART" id="SM00530">
    <property type="entry name" value="HTH_XRE"/>
    <property type="match status" value="1"/>
</dbReference>
<dbReference type="Gene3D" id="1.10.260.40">
    <property type="entry name" value="lambda repressor-like DNA-binding domains"/>
    <property type="match status" value="1"/>
</dbReference>
<dbReference type="InterPro" id="IPR001387">
    <property type="entry name" value="Cro/C1-type_HTH"/>
</dbReference>
<evidence type="ECO:0000259" key="1">
    <source>
        <dbReference type="PROSITE" id="PS50943"/>
    </source>
</evidence>
<proteinExistence type="predicted"/>
<reference evidence="2 3" key="1">
    <citation type="submission" date="2019-05" db="EMBL/GenBank/DDBJ databases">
        <title>Comparative genomics and metabolomics analyses of clavulanic acid producing Streptomyces species provides insight into specialized metabolism and evolution of beta-lactam biosynthetic gene clusters.</title>
        <authorList>
            <person name="Moore M.A."/>
            <person name="Cruz-Morales P."/>
            <person name="Barona Gomez F."/>
            <person name="Kapil T."/>
        </authorList>
    </citation>
    <scope>NUCLEOTIDE SEQUENCE [LARGE SCALE GENOMIC DNA]</scope>
    <source>
        <strain evidence="2 3">NRRL 5741</strain>
    </source>
</reference>
<evidence type="ECO:0000313" key="3">
    <source>
        <dbReference type="Proteomes" id="UP000419138"/>
    </source>
</evidence>
<organism evidence="2 3">
    <name type="scientific">Streptomyces jumonjinensis</name>
    <dbReference type="NCBI Taxonomy" id="1945"/>
    <lineage>
        <taxon>Bacteria</taxon>
        <taxon>Bacillati</taxon>
        <taxon>Actinomycetota</taxon>
        <taxon>Actinomycetes</taxon>
        <taxon>Kitasatosporales</taxon>
        <taxon>Streptomycetaceae</taxon>
        <taxon>Streptomyces</taxon>
    </lineage>
</organism>
<dbReference type="OrthoDB" id="2897536at2"/>
<feature type="domain" description="HTH cro/C1-type" evidence="1">
    <location>
        <begin position="21"/>
        <end position="77"/>
    </location>
</feature>
<dbReference type="PROSITE" id="PS50943">
    <property type="entry name" value="HTH_CROC1"/>
    <property type="match status" value="1"/>
</dbReference>
<comment type="caution">
    <text evidence="2">The sequence shown here is derived from an EMBL/GenBank/DDBJ whole genome shotgun (WGS) entry which is preliminary data.</text>
</comment>
<keyword evidence="3" id="KW-1185">Reference proteome</keyword>
<dbReference type="EMBL" id="VCLA01000160">
    <property type="protein sequence ID" value="MQT02998.1"/>
    <property type="molecule type" value="Genomic_DNA"/>
</dbReference>